<gene>
    <name evidence="1" type="ORF">PoB_004368700</name>
</gene>
<sequence length="130" mass="14831">MDHLLSNYSIIERRATAKTRTFHRKRQYCLNTSNLHYLGGQHSHVLARRRETFGTRSTCTILEFNIATSLLGRKAPSVFNHVRCESFRLAESHKAHAGRAFKVNLSLESDCTGRSSERTRGRIAFGTTCF</sequence>
<dbReference type="EMBL" id="BLXT01004727">
    <property type="protein sequence ID" value="GFO17182.1"/>
    <property type="molecule type" value="Genomic_DNA"/>
</dbReference>
<evidence type="ECO:0000313" key="2">
    <source>
        <dbReference type="Proteomes" id="UP000735302"/>
    </source>
</evidence>
<proteinExistence type="predicted"/>
<protein>
    <submittedName>
        <fullName evidence="1">Uncharacterized protein</fullName>
    </submittedName>
</protein>
<comment type="caution">
    <text evidence="1">The sequence shown here is derived from an EMBL/GenBank/DDBJ whole genome shotgun (WGS) entry which is preliminary data.</text>
</comment>
<reference evidence="1 2" key="1">
    <citation type="journal article" date="2021" name="Elife">
        <title>Chloroplast acquisition without the gene transfer in kleptoplastic sea slugs, Plakobranchus ocellatus.</title>
        <authorList>
            <person name="Maeda T."/>
            <person name="Takahashi S."/>
            <person name="Yoshida T."/>
            <person name="Shimamura S."/>
            <person name="Takaki Y."/>
            <person name="Nagai Y."/>
            <person name="Toyoda A."/>
            <person name="Suzuki Y."/>
            <person name="Arimoto A."/>
            <person name="Ishii H."/>
            <person name="Satoh N."/>
            <person name="Nishiyama T."/>
            <person name="Hasebe M."/>
            <person name="Maruyama T."/>
            <person name="Minagawa J."/>
            <person name="Obokata J."/>
            <person name="Shigenobu S."/>
        </authorList>
    </citation>
    <scope>NUCLEOTIDE SEQUENCE [LARGE SCALE GENOMIC DNA]</scope>
</reference>
<organism evidence="1 2">
    <name type="scientific">Plakobranchus ocellatus</name>
    <dbReference type="NCBI Taxonomy" id="259542"/>
    <lineage>
        <taxon>Eukaryota</taxon>
        <taxon>Metazoa</taxon>
        <taxon>Spiralia</taxon>
        <taxon>Lophotrochozoa</taxon>
        <taxon>Mollusca</taxon>
        <taxon>Gastropoda</taxon>
        <taxon>Heterobranchia</taxon>
        <taxon>Euthyneura</taxon>
        <taxon>Panpulmonata</taxon>
        <taxon>Sacoglossa</taxon>
        <taxon>Placobranchoidea</taxon>
        <taxon>Plakobranchidae</taxon>
        <taxon>Plakobranchus</taxon>
    </lineage>
</organism>
<keyword evidence="2" id="KW-1185">Reference proteome</keyword>
<name>A0AAV4BCJ5_9GAST</name>
<dbReference type="AlphaFoldDB" id="A0AAV4BCJ5"/>
<dbReference type="Proteomes" id="UP000735302">
    <property type="component" value="Unassembled WGS sequence"/>
</dbReference>
<accession>A0AAV4BCJ5</accession>
<evidence type="ECO:0000313" key="1">
    <source>
        <dbReference type="EMBL" id="GFO17182.1"/>
    </source>
</evidence>